<dbReference type="InterPro" id="IPR000914">
    <property type="entry name" value="SBP_5_dom"/>
</dbReference>
<evidence type="ECO:0000256" key="3">
    <source>
        <dbReference type="ARBA" id="ARBA00022729"/>
    </source>
</evidence>
<dbReference type="GO" id="GO:1904680">
    <property type="term" value="F:peptide transmembrane transporter activity"/>
    <property type="evidence" value="ECO:0007669"/>
    <property type="project" value="TreeGrafter"/>
</dbReference>
<feature type="chain" id="PRO_5011679451" evidence="4">
    <location>
        <begin position="20"/>
        <end position="519"/>
    </location>
</feature>
<dbReference type="PANTHER" id="PTHR30290">
    <property type="entry name" value="PERIPLASMIC BINDING COMPONENT OF ABC TRANSPORTER"/>
    <property type="match status" value="1"/>
</dbReference>
<dbReference type="Proteomes" id="UP000199064">
    <property type="component" value="Unassembled WGS sequence"/>
</dbReference>
<evidence type="ECO:0000256" key="4">
    <source>
        <dbReference type="SAM" id="SignalP"/>
    </source>
</evidence>
<evidence type="ECO:0000259" key="5">
    <source>
        <dbReference type="Pfam" id="PF00496"/>
    </source>
</evidence>
<feature type="signal peptide" evidence="4">
    <location>
        <begin position="1"/>
        <end position="19"/>
    </location>
</feature>
<dbReference type="Pfam" id="PF00496">
    <property type="entry name" value="SBP_bac_5"/>
    <property type="match status" value="1"/>
</dbReference>
<comment type="similarity">
    <text evidence="2">Belongs to the bacterial solute-binding protein 5 family.</text>
</comment>
<sequence>MSRILITFLAMGLSLPAIAGLHTALAQAAGERVVIADDDPDWGLPAPYLQGRGGMGYILTSWVFDNLVGQDSKGKPAPELAREWKRSPDGLSFDLTLDEAARWHDGEDVTSDDVAFTFDYMRTNPHVFVSLANVAGTEILDEDRIRITLSEPDAGFEAGVLMGLPILPQHIYEGRENPRRFTDDAALTGTGPFRLVSHDRAQGRYVLAAVEDYYRGAPRFGELLVVKMSSEAAIEAIRAGEVDVMTSVPFRLIDRARKAGLSIIESAAGHPAKLRFEHEGVFADVRLRQGLAHAIDRATLAKIAYRGGAVPANLGYLQDGSRWFNPEGVASYPPDAERAAALFSQAGWARGDDGRWMRDGEPVTLRIITQGREERLAVVLVDQLEAFGIGAELRVLESGAFREAVDARDYDLALAIGSTMGDPSTVRERVFGMKRNNERFTGDGRLRALADAQARSLDPTERAELLHQFQEAYAEELPTIMLVNTVWAAAHGPRVTPFFFPDGVAVGIPVAVHKYTFLK</sequence>
<name>A0A1H4JSG5_9HYPH</name>
<evidence type="ECO:0000313" key="6">
    <source>
        <dbReference type="EMBL" id="SEB49240.1"/>
    </source>
</evidence>
<dbReference type="GO" id="GO:0030288">
    <property type="term" value="C:outer membrane-bounded periplasmic space"/>
    <property type="evidence" value="ECO:0007669"/>
    <property type="project" value="TreeGrafter"/>
</dbReference>
<dbReference type="SUPFAM" id="SSF53850">
    <property type="entry name" value="Periplasmic binding protein-like II"/>
    <property type="match status" value="1"/>
</dbReference>
<comment type="subcellular location">
    <subcellularLocation>
        <location evidence="1">Periplasm</location>
    </subcellularLocation>
</comment>
<dbReference type="RefSeq" id="WP_090328126.1">
    <property type="nucleotide sequence ID" value="NZ_FNSL01000001.1"/>
</dbReference>
<dbReference type="PIRSF" id="PIRSF002741">
    <property type="entry name" value="MppA"/>
    <property type="match status" value="1"/>
</dbReference>
<dbReference type="Gene3D" id="3.10.105.10">
    <property type="entry name" value="Dipeptide-binding Protein, Domain 3"/>
    <property type="match status" value="1"/>
</dbReference>
<dbReference type="Gene3D" id="3.40.190.10">
    <property type="entry name" value="Periplasmic binding protein-like II"/>
    <property type="match status" value="1"/>
</dbReference>
<feature type="domain" description="Solute-binding protein family 5" evidence="5">
    <location>
        <begin position="75"/>
        <end position="434"/>
    </location>
</feature>
<evidence type="ECO:0000256" key="2">
    <source>
        <dbReference type="ARBA" id="ARBA00005695"/>
    </source>
</evidence>
<gene>
    <name evidence="6" type="ORF">SAMN05216452_1642</name>
</gene>
<dbReference type="AlphaFoldDB" id="A0A1H4JSG5"/>
<evidence type="ECO:0000313" key="7">
    <source>
        <dbReference type="Proteomes" id="UP000199064"/>
    </source>
</evidence>
<dbReference type="InterPro" id="IPR039424">
    <property type="entry name" value="SBP_5"/>
</dbReference>
<keyword evidence="7" id="KW-1185">Reference proteome</keyword>
<dbReference type="PANTHER" id="PTHR30290:SF64">
    <property type="entry name" value="ABC TRANSPORTER PERIPLASMIC BINDING PROTEIN"/>
    <property type="match status" value="1"/>
</dbReference>
<dbReference type="InterPro" id="IPR030678">
    <property type="entry name" value="Peptide/Ni-bd"/>
</dbReference>
<dbReference type="EMBL" id="FNSL01000001">
    <property type="protein sequence ID" value="SEB49240.1"/>
    <property type="molecule type" value="Genomic_DNA"/>
</dbReference>
<protein>
    <submittedName>
        <fullName evidence="6">Peptide/nickel transport system substrate-binding protein</fullName>
    </submittedName>
</protein>
<dbReference type="GO" id="GO:0015833">
    <property type="term" value="P:peptide transport"/>
    <property type="evidence" value="ECO:0007669"/>
    <property type="project" value="TreeGrafter"/>
</dbReference>
<keyword evidence="3 4" id="KW-0732">Signal</keyword>
<accession>A0A1H4JSG5</accession>
<evidence type="ECO:0000256" key="1">
    <source>
        <dbReference type="ARBA" id="ARBA00004418"/>
    </source>
</evidence>
<organism evidence="6 7">
    <name type="scientific">Nitratireductor aquibiodomus</name>
    <dbReference type="NCBI Taxonomy" id="204799"/>
    <lineage>
        <taxon>Bacteria</taxon>
        <taxon>Pseudomonadati</taxon>
        <taxon>Pseudomonadota</taxon>
        <taxon>Alphaproteobacteria</taxon>
        <taxon>Hyphomicrobiales</taxon>
        <taxon>Phyllobacteriaceae</taxon>
        <taxon>Nitratireductor</taxon>
    </lineage>
</organism>
<reference evidence="7" key="1">
    <citation type="submission" date="2016-10" db="EMBL/GenBank/DDBJ databases">
        <authorList>
            <person name="Varghese N."/>
            <person name="Submissions S."/>
        </authorList>
    </citation>
    <scope>NUCLEOTIDE SEQUENCE [LARGE SCALE GENOMIC DNA]</scope>
    <source>
        <strain evidence="7">ES.061</strain>
    </source>
</reference>
<proteinExistence type="inferred from homology"/>
<dbReference type="GO" id="GO:0042884">
    <property type="term" value="P:microcin transport"/>
    <property type="evidence" value="ECO:0007669"/>
    <property type="project" value="TreeGrafter"/>
</dbReference>
<dbReference type="GO" id="GO:0043190">
    <property type="term" value="C:ATP-binding cassette (ABC) transporter complex"/>
    <property type="evidence" value="ECO:0007669"/>
    <property type="project" value="InterPro"/>
</dbReference>